<name>R6TDZ5_9BACT</name>
<reference evidence="1" key="1">
    <citation type="submission" date="2012-11" db="EMBL/GenBank/DDBJ databases">
        <title>Dependencies among metagenomic species, viruses, plasmids and units of genetic variation.</title>
        <authorList>
            <person name="Nielsen H.B."/>
            <person name="Almeida M."/>
            <person name="Juncker A.S."/>
            <person name="Rasmussen S."/>
            <person name="Li J."/>
            <person name="Sunagawa S."/>
            <person name="Plichta D."/>
            <person name="Gautier L."/>
            <person name="Le Chatelier E."/>
            <person name="Peletier E."/>
            <person name="Bonde I."/>
            <person name="Nielsen T."/>
            <person name="Manichanh C."/>
            <person name="Arumugam M."/>
            <person name="Batto J."/>
            <person name="Santos M.B.Q.D."/>
            <person name="Blom N."/>
            <person name="Borruel N."/>
            <person name="Burgdorf K.S."/>
            <person name="Boumezbeur F."/>
            <person name="Casellas F."/>
            <person name="Dore J."/>
            <person name="Guarner F."/>
            <person name="Hansen T."/>
            <person name="Hildebrand F."/>
            <person name="Kaas R.S."/>
            <person name="Kennedy S."/>
            <person name="Kristiansen K."/>
            <person name="Kultima J.R."/>
            <person name="Leonard P."/>
            <person name="Levenez F."/>
            <person name="Lund O."/>
            <person name="Moumen B."/>
            <person name="Le Paslier D."/>
            <person name="Pons N."/>
            <person name="Pedersen O."/>
            <person name="Prifti E."/>
            <person name="Qin J."/>
            <person name="Raes J."/>
            <person name="Tap J."/>
            <person name="Tims S."/>
            <person name="Ussery D.W."/>
            <person name="Yamada T."/>
            <person name="MetaHit consortium"/>
            <person name="Renault P."/>
            <person name="Sicheritz-Ponten T."/>
            <person name="Bork P."/>
            <person name="Wang J."/>
            <person name="Brunak S."/>
            <person name="Ehrlich S.D."/>
        </authorList>
    </citation>
    <scope>NUCLEOTIDE SEQUENCE [LARGE SCALE GENOMIC DNA]</scope>
</reference>
<dbReference type="Proteomes" id="UP000017938">
    <property type="component" value="Unassembled WGS sequence"/>
</dbReference>
<evidence type="ECO:0000313" key="1">
    <source>
        <dbReference type="EMBL" id="CDC71648.1"/>
    </source>
</evidence>
<protein>
    <submittedName>
        <fullName evidence="1">Uncharacterized protein</fullName>
    </submittedName>
</protein>
<sequence length="128" mass="12446">MSYEQGTGSCGAVDGGGVVCFGGFVTFPVVAGGAVVCGGSVGVSVVSAGAVVPGDVPVPGVISSVGTGSVPVDVGASVYRGVSAGGDDADSDDVPEEACLPVLQAERNRSAARISGIMRFDFMACPFI</sequence>
<dbReference type="EMBL" id="CBFW010000078">
    <property type="protein sequence ID" value="CDC71648.1"/>
    <property type="molecule type" value="Genomic_DNA"/>
</dbReference>
<gene>
    <name evidence="1" type="ORF">BN580_00895</name>
</gene>
<proteinExistence type="predicted"/>
<comment type="caution">
    <text evidence="1">The sequence shown here is derived from an EMBL/GenBank/DDBJ whole genome shotgun (WGS) entry which is preliminary data.</text>
</comment>
<accession>R6TDZ5</accession>
<evidence type="ECO:0000313" key="2">
    <source>
        <dbReference type="Proteomes" id="UP000017938"/>
    </source>
</evidence>
<dbReference type="AlphaFoldDB" id="R6TDZ5"/>
<organism evidence="1 2">
    <name type="scientific">Candidatus Colimorpha enterica</name>
    <dbReference type="NCBI Taxonomy" id="3083063"/>
    <lineage>
        <taxon>Bacteria</taxon>
        <taxon>Pseudomonadati</taxon>
        <taxon>Bacteroidota</taxon>
        <taxon>Bacteroidia</taxon>
        <taxon>Bacteroidales</taxon>
        <taxon>Candidatus Colimorpha</taxon>
    </lineage>
</organism>